<dbReference type="SUPFAM" id="SSF56645">
    <property type="entry name" value="Acyl-CoA dehydrogenase NM domain-like"/>
    <property type="match status" value="1"/>
</dbReference>
<name>A0A1V4QEI3_UNCW3</name>
<evidence type="ECO:0000259" key="8">
    <source>
        <dbReference type="Pfam" id="PF02771"/>
    </source>
</evidence>
<dbReference type="InterPro" id="IPR046373">
    <property type="entry name" value="Acyl-CoA_Oxase/DH_mid-dom_sf"/>
</dbReference>
<evidence type="ECO:0000256" key="1">
    <source>
        <dbReference type="ARBA" id="ARBA00001974"/>
    </source>
</evidence>
<dbReference type="GO" id="GO:0003995">
    <property type="term" value="F:acyl-CoA dehydrogenase activity"/>
    <property type="evidence" value="ECO:0007669"/>
    <property type="project" value="TreeGrafter"/>
</dbReference>
<dbReference type="Gene3D" id="1.20.140.10">
    <property type="entry name" value="Butyryl-CoA Dehydrogenase, subunit A, domain 3"/>
    <property type="match status" value="1"/>
</dbReference>
<evidence type="ECO:0008006" key="11">
    <source>
        <dbReference type="Google" id="ProtNLM"/>
    </source>
</evidence>
<dbReference type="Gene3D" id="1.10.540.10">
    <property type="entry name" value="Acyl-CoA dehydrogenase/oxidase, N-terminal domain"/>
    <property type="match status" value="1"/>
</dbReference>
<feature type="domain" description="Acyl-CoA dehydrogenase/oxidase N-terminal" evidence="8">
    <location>
        <begin position="6"/>
        <end position="118"/>
    </location>
</feature>
<dbReference type="InterPro" id="IPR006091">
    <property type="entry name" value="Acyl-CoA_Oxase/DH_mid-dom"/>
</dbReference>
<dbReference type="PANTHER" id="PTHR43884:SF37">
    <property type="entry name" value="ACYL-COA DEHYDROGENASE"/>
    <property type="match status" value="1"/>
</dbReference>
<dbReference type="GO" id="GO:0050660">
    <property type="term" value="F:flavin adenine dinucleotide binding"/>
    <property type="evidence" value="ECO:0007669"/>
    <property type="project" value="InterPro"/>
</dbReference>
<dbReference type="InterPro" id="IPR037069">
    <property type="entry name" value="AcylCoA_DH/ox_N_sf"/>
</dbReference>
<feature type="non-terminal residue" evidence="9">
    <location>
        <position position="325"/>
    </location>
</feature>
<feature type="domain" description="Acyl-CoA dehydrogenase/oxidase C-terminal" evidence="6">
    <location>
        <begin position="237"/>
        <end position="320"/>
    </location>
</feature>
<feature type="domain" description="Acyl-CoA oxidase/dehydrogenase middle" evidence="7">
    <location>
        <begin position="124"/>
        <end position="225"/>
    </location>
</feature>
<dbReference type="AlphaFoldDB" id="A0A1V4QEI3"/>
<evidence type="ECO:0000313" key="10">
    <source>
        <dbReference type="Proteomes" id="UP000191663"/>
    </source>
</evidence>
<reference evidence="10" key="1">
    <citation type="submission" date="2017-01" db="EMBL/GenBank/DDBJ databases">
        <title>Novel pathways for hydrocarbon cycling and metabolic interdependencies in hydrothermal sediment communities.</title>
        <authorList>
            <person name="Dombrowski N."/>
            <person name="Seitz K."/>
            <person name="Teske A."/>
            <person name="Baker B."/>
        </authorList>
    </citation>
    <scope>NUCLEOTIDE SEQUENCE [LARGE SCALE GENOMIC DNA]</scope>
</reference>
<evidence type="ECO:0000313" key="9">
    <source>
        <dbReference type="EMBL" id="OPX17769.1"/>
    </source>
</evidence>
<evidence type="ECO:0000256" key="3">
    <source>
        <dbReference type="ARBA" id="ARBA00022630"/>
    </source>
</evidence>
<dbReference type="InterPro" id="IPR009075">
    <property type="entry name" value="AcylCo_DH/oxidase_C"/>
</dbReference>
<protein>
    <recommendedName>
        <fullName evidence="11">Acyl-CoA dehydrogenase</fullName>
    </recommendedName>
</protein>
<dbReference type="PANTHER" id="PTHR43884">
    <property type="entry name" value="ACYL-COA DEHYDROGENASE"/>
    <property type="match status" value="1"/>
</dbReference>
<dbReference type="Pfam" id="PF00441">
    <property type="entry name" value="Acyl-CoA_dh_1"/>
    <property type="match status" value="1"/>
</dbReference>
<dbReference type="Gene3D" id="2.40.110.10">
    <property type="entry name" value="Butyryl-CoA Dehydrogenase, subunit A, domain 2"/>
    <property type="match status" value="1"/>
</dbReference>
<keyword evidence="5" id="KW-0560">Oxidoreductase</keyword>
<dbReference type="InterPro" id="IPR036250">
    <property type="entry name" value="AcylCo_DH-like_C"/>
</dbReference>
<dbReference type="InterPro" id="IPR013786">
    <property type="entry name" value="AcylCoA_DH/ox_N"/>
</dbReference>
<dbReference type="CDD" id="cd00567">
    <property type="entry name" value="ACAD"/>
    <property type="match status" value="1"/>
</dbReference>
<evidence type="ECO:0000256" key="2">
    <source>
        <dbReference type="ARBA" id="ARBA00009347"/>
    </source>
</evidence>
<evidence type="ECO:0000259" key="7">
    <source>
        <dbReference type="Pfam" id="PF02770"/>
    </source>
</evidence>
<evidence type="ECO:0000259" key="6">
    <source>
        <dbReference type="Pfam" id="PF00441"/>
    </source>
</evidence>
<dbReference type="Pfam" id="PF02770">
    <property type="entry name" value="Acyl-CoA_dh_M"/>
    <property type="match status" value="1"/>
</dbReference>
<proteinExistence type="inferred from homology"/>
<dbReference type="Pfam" id="PF02771">
    <property type="entry name" value="Acyl-CoA_dh_N"/>
    <property type="match status" value="1"/>
</dbReference>
<organism evidence="9 10">
    <name type="scientific">candidate division WOR-3 bacterium 4484_100</name>
    <dbReference type="NCBI Taxonomy" id="1936077"/>
    <lineage>
        <taxon>Bacteria</taxon>
        <taxon>Bacteria division WOR-3</taxon>
    </lineage>
</organism>
<accession>A0A1V4QEI3</accession>
<comment type="similarity">
    <text evidence="2 5">Belongs to the acyl-CoA dehydrogenase family.</text>
</comment>
<comment type="cofactor">
    <cofactor evidence="1 5">
        <name>FAD</name>
        <dbReference type="ChEBI" id="CHEBI:57692"/>
    </cofactor>
</comment>
<dbReference type="EMBL" id="MUKB01000080">
    <property type="protein sequence ID" value="OPX17769.1"/>
    <property type="molecule type" value="Genomic_DNA"/>
</dbReference>
<dbReference type="SUPFAM" id="SSF47203">
    <property type="entry name" value="Acyl-CoA dehydrogenase C-terminal domain-like"/>
    <property type="match status" value="1"/>
</dbReference>
<keyword evidence="3 5" id="KW-0285">Flavoprotein</keyword>
<keyword evidence="4 5" id="KW-0274">FAD</keyword>
<evidence type="ECO:0000256" key="5">
    <source>
        <dbReference type="RuleBase" id="RU362125"/>
    </source>
</evidence>
<evidence type="ECO:0000256" key="4">
    <source>
        <dbReference type="ARBA" id="ARBA00022827"/>
    </source>
</evidence>
<gene>
    <name evidence="9" type="ORF">BXT86_04770</name>
</gene>
<sequence>MEFQLTDEQKLLKKTVREFCDKEIASVVREIDQESKIPDQIIKKLALMNLLGMTVSGEYGGVEAEPITVGVIVEELARADVSCAIPTFFLVQCAWGYILDKYGSTRIKQDILPKVTKGSAFLGIAATEPDVGSDLANMKTVAKKSEDRYIVSGEKLFISGINEVMNQLPEGGGYLTLVRTSPEKGVRGMSLFYIPLKGTDGITTTILEDWGRKGISSGGFVLDGVELSRDNLIGEEDRGFYIAMEGFDYARAIISVVCCGSAMRSLERSMEHIKSRRVFGQPIGRYEGVQFKLAEHWARLDAVRLLGYKALWAYHKEQTEKSFSR</sequence>
<dbReference type="InterPro" id="IPR009100">
    <property type="entry name" value="AcylCoA_DH/oxidase_NM_dom_sf"/>
</dbReference>
<dbReference type="Proteomes" id="UP000191663">
    <property type="component" value="Unassembled WGS sequence"/>
</dbReference>
<comment type="caution">
    <text evidence="9">The sequence shown here is derived from an EMBL/GenBank/DDBJ whole genome shotgun (WGS) entry which is preliminary data.</text>
</comment>